<accession>A0A9X3IN29</accession>
<dbReference type="InterPro" id="IPR011611">
    <property type="entry name" value="PfkB_dom"/>
</dbReference>
<name>A0A9X3IN29_9HYPH</name>
<dbReference type="EMBL" id="JAPKNK010000008">
    <property type="protein sequence ID" value="MCX5571161.1"/>
    <property type="molecule type" value="Genomic_DNA"/>
</dbReference>
<evidence type="ECO:0000256" key="3">
    <source>
        <dbReference type="ARBA" id="ARBA00022741"/>
    </source>
</evidence>
<keyword evidence="3" id="KW-0547">Nucleotide-binding</keyword>
<evidence type="ECO:0000256" key="2">
    <source>
        <dbReference type="ARBA" id="ARBA00022679"/>
    </source>
</evidence>
<keyword evidence="8" id="KW-1185">Reference proteome</keyword>
<dbReference type="Proteomes" id="UP001144805">
    <property type="component" value="Unassembled WGS sequence"/>
</dbReference>
<evidence type="ECO:0000259" key="6">
    <source>
        <dbReference type="Pfam" id="PF00294"/>
    </source>
</evidence>
<dbReference type="SUPFAM" id="SSF53613">
    <property type="entry name" value="Ribokinase-like"/>
    <property type="match status" value="1"/>
</dbReference>
<dbReference type="RefSeq" id="WP_266340123.1">
    <property type="nucleotide sequence ID" value="NZ_JAPKNK010000008.1"/>
</dbReference>
<dbReference type="PANTHER" id="PTHR43085:SF1">
    <property type="entry name" value="PSEUDOURIDINE KINASE-RELATED"/>
    <property type="match status" value="1"/>
</dbReference>
<keyword evidence="5" id="KW-0067">ATP-binding</keyword>
<dbReference type="InterPro" id="IPR029056">
    <property type="entry name" value="Ribokinase-like"/>
</dbReference>
<keyword evidence="4 7" id="KW-0418">Kinase</keyword>
<dbReference type="GO" id="GO:0005524">
    <property type="term" value="F:ATP binding"/>
    <property type="evidence" value="ECO:0007669"/>
    <property type="project" value="UniProtKB-KW"/>
</dbReference>
<reference evidence="7" key="1">
    <citation type="submission" date="2022-11" db="EMBL/GenBank/DDBJ databases">
        <title>Biodiversity and phylogenetic relationships of bacteria.</title>
        <authorList>
            <person name="Machado R.A.R."/>
            <person name="Bhat A."/>
            <person name="Loulou A."/>
            <person name="Kallel S."/>
        </authorList>
    </citation>
    <scope>NUCLEOTIDE SEQUENCE</scope>
    <source>
        <strain evidence="7">K-TC2</strain>
    </source>
</reference>
<evidence type="ECO:0000313" key="8">
    <source>
        <dbReference type="Proteomes" id="UP001144805"/>
    </source>
</evidence>
<evidence type="ECO:0000256" key="4">
    <source>
        <dbReference type="ARBA" id="ARBA00022777"/>
    </source>
</evidence>
<dbReference type="CDD" id="cd01166">
    <property type="entry name" value="KdgK"/>
    <property type="match status" value="1"/>
</dbReference>
<gene>
    <name evidence="7" type="ORF">OSH07_18310</name>
</gene>
<organism evidence="7 8">
    <name type="scientific">Kaistia nematophila</name>
    <dbReference type="NCBI Taxonomy" id="2994654"/>
    <lineage>
        <taxon>Bacteria</taxon>
        <taxon>Pseudomonadati</taxon>
        <taxon>Pseudomonadota</taxon>
        <taxon>Alphaproteobacteria</taxon>
        <taxon>Hyphomicrobiales</taxon>
        <taxon>Kaistiaceae</taxon>
        <taxon>Kaistia</taxon>
    </lineage>
</organism>
<comment type="similarity">
    <text evidence="1">Belongs to the carbohydrate kinase PfkB family.</text>
</comment>
<dbReference type="Pfam" id="PF00294">
    <property type="entry name" value="PfkB"/>
    <property type="match status" value="1"/>
</dbReference>
<dbReference type="InterPro" id="IPR050306">
    <property type="entry name" value="PfkB_Carbo_kinase"/>
</dbReference>
<dbReference type="PANTHER" id="PTHR43085">
    <property type="entry name" value="HEXOKINASE FAMILY MEMBER"/>
    <property type="match status" value="1"/>
</dbReference>
<feature type="domain" description="Carbohydrate kinase PfkB" evidence="6">
    <location>
        <begin position="5"/>
        <end position="298"/>
    </location>
</feature>
<comment type="caution">
    <text evidence="7">The sequence shown here is derived from an EMBL/GenBank/DDBJ whole genome shotgun (WGS) entry which is preliminary data.</text>
</comment>
<protein>
    <submittedName>
        <fullName evidence="7">Sugar kinase</fullName>
    </submittedName>
</protein>
<dbReference type="GO" id="GO:0016301">
    <property type="term" value="F:kinase activity"/>
    <property type="evidence" value="ECO:0007669"/>
    <property type="project" value="UniProtKB-KW"/>
</dbReference>
<keyword evidence="2" id="KW-0808">Transferase</keyword>
<evidence type="ECO:0000256" key="5">
    <source>
        <dbReference type="ARBA" id="ARBA00022840"/>
    </source>
</evidence>
<evidence type="ECO:0000313" key="7">
    <source>
        <dbReference type="EMBL" id="MCX5571161.1"/>
    </source>
</evidence>
<evidence type="ECO:0000256" key="1">
    <source>
        <dbReference type="ARBA" id="ARBA00010688"/>
    </source>
</evidence>
<sequence length="318" mass="32628">MIEGKIVTIGEILVEIMATTLGHGFLEAQTLIGPFPSGAPAIFIDQVGKLGHPAAIVSAVGDDDFGTVNLERLKQDGVDVSAVAIHPGAATGSAFVRYRPDGGRDFVFNMRDSAAGRIAATPEAGAVLAEAGHLHVMGSGLPVPAVFGMVSASIPAIKARGGTVSFDPNIRVEMLRDPAGKAAFQTVLAATDLFLPSGEELSLFSGEADEGRAIAALLDAGVKEIVLKRGKAGASHFDRDGRTDVPGFIVEEIDPTGAGDSFGATFLVARRLGKSVEDCLRYANAAGARTVTVKGPMEGTSSFAELDAFIAATPVGAA</sequence>
<dbReference type="Gene3D" id="3.40.1190.20">
    <property type="match status" value="1"/>
</dbReference>
<proteinExistence type="inferred from homology"/>
<dbReference type="AlphaFoldDB" id="A0A9X3IN29"/>